<keyword evidence="1" id="KW-1133">Transmembrane helix</keyword>
<protein>
    <submittedName>
        <fullName evidence="2">Uncharacterized protein</fullName>
    </submittedName>
</protein>
<dbReference type="AlphaFoldDB" id="A0A2N1NLJ2"/>
<evidence type="ECO:0000313" key="3">
    <source>
        <dbReference type="Proteomes" id="UP000233469"/>
    </source>
</evidence>
<feature type="transmembrane region" description="Helical" evidence="1">
    <location>
        <begin position="198"/>
        <end position="218"/>
    </location>
</feature>
<feature type="transmembrane region" description="Helical" evidence="1">
    <location>
        <begin position="46"/>
        <end position="63"/>
    </location>
</feature>
<name>A0A2N1NLJ2_9GLOM</name>
<feature type="transmembrane region" description="Helical" evidence="1">
    <location>
        <begin position="21"/>
        <end position="40"/>
    </location>
</feature>
<comment type="caution">
    <text evidence="2">The sequence shown here is derived from an EMBL/GenBank/DDBJ whole genome shotgun (WGS) entry which is preliminary data.</text>
</comment>
<evidence type="ECO:0000313" key="2">
    <source>
        <dbReference type="EMBL" id="PKK74815.1"/>
    </source>
</evidence>
<organism evidence="2 3">
    <name type="scientific">Rhizophagus irregularis</name>
    <dbReference type="NCBI Taxonomy" id="588596"/>
    <lineage>
        <taxon>Eukaryota</taxon>
        <taxon>Fungi</taxon>
        <taxon>Fungi incertae sedis</taxon>
        <taxon>Mucoromycota</taxon>
        <taxon>Glomeromycotina</taxon>
        <taxon>Glomeromycetes</taxon>
        <taxon>Glomerales</taxon>
        <taxon>Glomeraceae</taxon>
        <taxon>Rhizophagus</taxon>
    </lineage>
</organism>
<keyword evidence="1" id="KW-0472">Membrane</keyword>
<dbReference type="VEuPathDB" id="FungiDB:FUN_004505"/>
<dbReference type="EMBL" id="LLXL01000282">
    <property type="protein sequence ID" value="PKK74815.1"/>
    <property type="molecule type" value="Genomic_DNA"/>
</dbReference>
<dbReference type="VEuPathDB" id="FungiDB:RhiirFUN_006665"/>
<evidence type="ECO:0000256" key="1">
    <source>
        <dbReference type="SAM" id="Phobius"/>
    </source>
</evidence>
<feature type="transmembrane region" description="Helical" evidence="1">
    <location>
        <begin position="302"/>
        <end position="323"/>
    </location>
</feature>
<reference evidence="2 3" key="1">
    <citation type="submission" date="2016-04" db="EMBL/GenBank/DDBJ databases">
        <title>Genome analyses suggest a sexual origin of heterokaryosis in a supposedly ancient asexual fungus.</title>
        <authorList>
            <person name="Ropars J."/>
            <person name="Sedzielewska K."/>
            <person name="Noel J."/>
            <person name="Charron P."/>
            <person name="Farinelli L."/>
            <person name="Marton T."/>
            <person name="Kruger M."/>
            <person name="Pelin A."/>
            <person name="Brachmann A."/>
            <person name="Corradi N."/>
        </authorList>
    </citation>
    <scope>NUCLEOTIDE SEQUENCE [LARGE SCALE GENOMIC DNA]</scope>
    <source>
        <strain evidence="2 3">C2</strain>
    </source>
</reference>
<feature type="transmembrane region" description="Helical" evidence="1">
    <location>
        <begin position="268"/>
        <end position="290"/>
    </location>
</feature>
<reference evidence="2 3" key="2">
    <citation type="submission" date="2017-10" db="EMBL/GenBank/DDBJ databases">
        <title>Extensive intraspecific genome diversity in a model arbuscular mycorrhizal fungus.</title>
        <authorList>
            <person name="Chen E.C.H."/>
            <person name="Morin E."/>
            <person name="Baudet D."/>
            <person name="Noel J."/>
            <person name="Ndikumana S."/>
            <person name="Charron P."/>
            <person name="St-Onge C."/>
            <person name="Giorgi J."/>
            <person name="Grigoriev I.V."/>
            <person name="Roux C."/>
            <person name="Martin F.M."/>
            <person name="Corradi N."/>
        </authorList>
    </citation>
    <scope>NUCLEOTIDE SEQUENCE [LARGE SCALE GENOMIC DNA]</scope>
    <source>
        <strain evidence="2 3">C2</strain>
    </source>
</reference>
<dbReference type="VEuPathDB" id="FungiDB:RhiirA1_455843"/>
<keyword evidence="1" id="KW-0812">Transmembrane</keyword>
<feature type="transmembrane region" description="Helical" evidence="1">
    <location>
        <begin position="116"/>
        <end position="141"/>
    </location>
</feature>
<sequence length="389" mass="45433">MGDNNDKNIIKNKKRFKLNTLFLGTLFTNTIFDIVIIIILPFVMNLLILLTIVTFLWGFFAIVRKRIRYFIGFCVINLAPILILINATFNSDDDNIKYILIKNSKNVKLNNDQKKFILVASILKIIIEVIFIIITIIICNVNYEKSDEIEKSGETEKSEVTEKSEGTKDTNSKKLNIIQKFLEGSPGNIYIAYKLFNFSLYLSLYFILIMNGILSLYGFEFIPSKDIGRLVLFTICLFIPSFFILYLSNKTIKKKNQKVRIFKYKYLLIVDISLGFQIAFCIALLLYIGLKYKNYRNYCNIITIPIITMISSLLTIITSILFYRKSKNKDFIDEFFILYLKQEYKLHSDNEYDHQDENDDDEDDEHENILIEIIHIIDKILIKLGKSLS</sequence>
<dbReference type="Proteomes" id="UP000233469">
    <property type="component" value="Unassembled WGS sequence"/>
</dbReference>
<gene>
    <name evidence="2" type="ORF">RhiirC2_774348</name>
</gene>
<proteinExistence type="predicted"/>
<feature type="transmembrane region" description="Helical" evidence="1">
    <location>
        <begin position="230"/>
        <end position="247"/>
    </location>
</feature>
<accession>A0A2N1NLJ2</accession>
<feature type="transmembrane region" description="Helical" evidence="1">
    <location>
        <begin position="70"/>
        <end position="89"/>
    </location>
</feature>
<dbReference type="OrthoDB" id="2420142at2759"/>